<accession>A0ABQ9FC09</accession>
<reference evidence="2 3" key="1">
    <citation type="submission" date="2022-12" db="EMBL/GenBank/DDBJ databases">
        <title>Chromosome-level genome of Tegillarca granosa.</title>
        <authorList>
            <person name="Kim J."/>
        </authorList>
    </citation>
    <scope>NUCLEOTIDE SEQUENCE [LARGE SCALE GENOMIC DNA]</scope>
    <source>
        <strain evidence="2">Teg-2019</strain>
        <tissue evidence="2">Adductor muscle</tissue>
    </source>
</reference>
<feature type="transmembrane region" description="Helical" evidence="1">
    <location>
        <begin position="37"/>
        <end position="56"/>
    </location>
</feature>
<protein>
    <submittedName>
        <fullName evidence="2">Uncharacterized protein</fullName>
    </submittedName>
</protein>
<keyword evidence="1" id="KW-0472">Membrane</keyword>
<comment type="caution">
    <text evidence="2">The sequence shown here is derived from an EMBL/GenBank/DDBJ whole genome shotgun (WGS) entry which is preliminary data.</text>
</comment>
<dbReference type="EMBL" id="JARBDR010000337">
    <property type="protein sequence ID" value="KAJ8314854.1"/>
    <property type="molecule type" value="Genomic_DNA"/>
</dbReference>
<proteinExistence type="predicted"/>
<keyword evidence="1" id="KW-1133">Transmembrane helix</keyword>
<evidence type="ECO:0000313" key="2">
    <source>
        <dbReference type="EMBL" id="KAJ8314854.1"/>
    </source>
</evidence>
<keyword evidence="1" id="KW-0812">Transmembrane</keyword>
<organism evidence="2 3">
    <name type="scientific">Tegillarca granosa</name>
    <name type="common">Malaysian cockle</name>
    <name type="synonym">Anadara granosa</name>
    <dbReference type="NCBI Taxonomy" id="220873"/>
    <lineage>
        <taxon>Eukaryota</taxon>
        <taxon>Metazoa</taxon>
        <taxon>Spiralia</taxon>
        <taxon>Lophotrochozoa</taxon>
        <taxon>Mollusca</taxon>
        <taxon>Bivalvia</taxon>
        <taxon>Autobranchia</taxon>
        <taxon>Pteriomorphia</taxon>
        <taxon>Arcoida</taxon>
        <taxon>Arcoidea</taxon>
        <taxon>Arcidae</taxon>
        <taxon>Tegillarca</taxon>
    </lineage>
</organism>
<keyword evidence="3" id="KW-1185">Reference proteome</keyword>
<name>A0ABQ9FC09_TEGGR</name>
<sequence>MNEKNTTAYCFAQFDLHSYTSTLCGNKPGGKQFVVSIDYIVFEHLIFIISATKIVIVSEDIKFSSKFLVNEDTVRIAFAQLVYLFCVMLIVRIVFLYGNHSQILALIWQFLQSWLGQHKDPENLKCGNSSNFKTKVPKKILEDADKIIWGIFRMKASCNKQKLRSTQRFMIRDI</sequence>
<evidence type="ECO:0000313" key="3">
    <source>
        <dbReference type="Proteomes" id="UP001217089"/>
    </source>
</evidence>
<feature type="transmembrane region" description="Helical" evidence="1">
    <location>
        <begin position="76"/>
        <end position="97"/>
    </location>
</feature>
<dbReference type="Proteomes" id="UP001217089">
    <property type="component" value="Unassembled WGS sequence"/>
</dbReference>
<gene>
    <name evidence="2" type="ORF">KUTeg_007004</name>
</gene>
<evidence type="ECO:0000256" key="1">
    <source>
        <dbReference type="SAM" id="Phobius"/>
    </source>
</evidence>